<dbReference type="Gene3D" id="3.40.190.10">
    <property type="entry name" value="Periplasmic binding protein-like II"/>
    <property type="match status" value="2"/>
</dbReference>
<accession>A0A952FM90</accession>
<evidence type="ECO:0000256" key="4">
    <source>
        <dbReference type="SAM" id="SignalP"/>
    </source>
</evidence>
<feature type="signal peptide" evidence="4">
    <location>
        <begin position="1"/>
        <end position="29"/>
    </location>
</feature>
<dbReference type="EMBL" id="JAEKLZ010000185">
    <property type="protein sequence ID" value="MBW8725790.1"/>
    <property type="molecule type" value="Genomic_DNA"/>
</dbReference>
<evidence type="ECO:0000256" key="2">
    <source>
        <dbReference type="ARBA" id="ARBA00010742"/>
    </source>
</evidence>
<gene>
    <name evidence="6" type="ORF">JF625_11635</name>
</gene>
<comment type="subcellular location">
    <subcellularLocation>
        <location evidence="1">Periplasm</location>
    </subcellularLocation>
</comment>
<organism evidence="6 7">
    <name type="scientific">Inquilinus limosus</name>
    <dbReference type="NCBI Taxonomy" id="171674"/>
    <lineage>
        <taxon>Bacteria</taxon>
        <taxon>Pseudomonadati</taxon>
        <taxon>Pseudomonadota</taxon>
        <taxon>Alphaproteobacteria</taxon>
        <taxon>Rhodospirillales</taxon>
        <taxon>Rhodospirillaceae</taxon>
        <taxon>Inquilinus</taxon>
    </lineage>
</organism>
<dbReference type="Proteomes" id="UP000700706">
    <property type="component" value="Unassembled WGS sequence"/>
</dbReference>
<dbReference type="InterPro" id="IPR015168">
    <property type="entry name" value="SsuA/THI5"/>
</dbReference>
<reference evidence="6" key="1">
    <citation type="submission" date="2020-06" db="EMBL/GenBank/DDBJ databases">
        <title>Stable isotope informed genome-resolved metagenomics uncovers potential trophic interactions in rhizosphere soil.</title>
        <authorList>
            <person name="Starr E.P."/>
            <person name="Shi S."/>
            <person name="Blazewicz S.J."/>
            <person name="Koch B.J."/>
            <person name="Probst A.J."/>
            <person name="Hungate B.A."/>
            <person name="Pett-Ridge J."/>
            <person name="Firestone M.K."/>
            <person name="Banfield J.F."/>
        </authorList>
    </citation>
    <scope>NUCLEOTIDE SEQUENCE</scope>
    <source>
        <strain evidence="6">YM_69_17</strain>
    </source>
</reference>
<feature type="domain" description="SsuA/THI5-like" evidence="5">
    <location>
        <begin position="59"/>
        <end position="245"/>
    </location>
</feature>
<comment type="similarity">
    <text evidence="2">Belongs to the bacterial solute-binding protein SsuA/TauA family.</text>
</comment>
<proteinExistence type="inferred from homology"/>
<evidence type="ECO:0000259" key="5">
    <source>
        <dbReference type="Pfam" id="PF09084"/>
    </source>
</evidence>
<name>A0A952FM90_9PROT</name>
<dbReference type="Pfam" id="PF09084">
    <property type="entry name" value="NMT1"/>
    <property type="match status" value="1"/>
</dbReference>
<protein>
    <submittedName>
        <fullName evidence="6">ABC transporter substrate-binding protein</fullName>
    </submittedName>
</protein>
<evidence type="ECO:0000313" key="6">
    <source>
        <dbReference type="EMBL" id="MBW8725790.1"/>
    </source>
</evidence>
<dbReference type="GO" id="GO:0042597">
    <property type="term" value="C:periplasmic space"/>
    <property type="evidence" value="ECO:0007669"/>
    <property type="project" value="UniProtKB-SubCell"/>
</dbReference>
<feature type="chain" id="PRO_5036956073" evidence="4">
    <location>
        <begin position="30"/>
        <end position="332"/>
    </location>
</feature>
<keyword evidence="3 4" id="KW-0732">Signal</keyword>
<comment type="caution">
    <text evidence="6">The sequence shown here is derived from an EMBL/GenBank/DDBJ whole genome shotgun (WGS) entry which is preliminary data.</text>
</comment>
<dbReference type="SUPFAM" id="SSF53850">
    <property type="entry name" value="Periplasmic binding protein-like II"/>
    <property type="match status" value="1"/>
</dbReference>
<dbReference type="PANTHER" id="PTHR30024:SF47">
    <property type="entry name" value="TAURINE-BINDING PERIPLASMIC PROTEIN"/>
    <property type="match status" value="1"/>
</dbReference>
<sequence length="332" mass="35924">MPCLATRFTRRAAGLLFALLLVMPLSARAADPVRIAFGDIPSVESLNFLIAIERTRARGVPIELTFFKSEDIAAQAVVSGQADIGVGTPYALLQKVGAPIRLFFQMSTLRFYPVVNTEFYQDWKDLDGQEVAVHSRGSGTEAIMMLMAQRSGIKFGKVSYVPGSEVRAGALLQGAVKATIVDSAGWRLLQEKGGGKFKLLEVGEVNASDEALFANTEFLESNADAAGILAEELLNTWREIAANPAVVGDLRKNYKLLADLPAELEPEIVPFYQDSVAAGMYPLNGGGETAVKDDFAFYAVAGQLQGDPALLKVEDFWTFTPVNQALDKVGRK</sequence>
<dbReference type="PANTHER" id="PTHR30024">
    <property type="entry name" value="ALIPHATIC SULFONATES-BINDING PROTEIN-RELATED"/>
    <property type="match status" value="1"/>
</dbReference>
<dbReference type="AlphaFoldDB" id="A0A952FM90"/>
<evidence type="ECO:0000256" key="3">
    <source>
        <dbReference type="ARBA" id="ARBA00022729"/>
    </source>
</evidence>
<evidence type="ECO:0000256" key="1">
    <source>
        <dbReference type="ARBA" id="ARBA00004418"/>
    </source>
</evidence>
<evidence type="ECO:0000313" key="7">
    <source>
        <dbReference type="Proteomes" id="UP000700706"/>
    </source>
</evidence>